<name>A0ABU8NZV7_9CORY</name>
<comment type="caution">
    <text evidence="9">The sequence shown here is derived from an EMBL/GenBank/DDBJ whole genome shotgun (WGS) entry which is preliminary data.</text>
</comment>
<keyword evidence="5 8" id="KW-0812">Transmembrane</keyword>
<keyword evidence="10" id="KW-1185">Reference proteome</keyword>
<dbReference type="RefSeq" id="WP_337890802.1">
    <property type="nucleotide sequence ID" value="NZ_JBAHVI010000009.1"/>
</dbReference>
<evidence type="ECO:0000256" key="8">
    <source>
        <dbReference type="SAM" id="Phobius"/>
    </source>
</evidence>
<reference evidence="9 10" key="1">
    <citation type="submission" date="2024-02" db="EMBL/GenBank/DDBJ databases">
        <title>Whole genome sequencing and characterization of Corynebacterium isolated from the ocular surface of dry eye disease sufferers.</title>
        <authorList>
            <person name="Naqvi M."/>
        </authorList>
    </citation>
    <scope>NUCLEOTIDE SEQUENCE [LARGE SCALE GENOMIC DNA]</scope>
    <source>
        <strain evidence="9 10">PCRF</strain>
    </source>
</reference>
<dbReference type="InterPro" id="IPR000522">
    <property type="entry name" value="ABC_transptr_permease_BtuC"/>
</dbReference>
<evidence type="ECO:0000256" key="1">
    <source>
        <dbReference type="ARBA" id="ARBA00004651"/>
    </source>
</evidence>
<comment type="similarity">
    <text evidence="2">Belongs to the binding-protein-dependent transport system permease family. FecCD subfamily.</text>
</comment>
<gene>
    <name evidence="9" type="ORF">V5S96_09340</name>
</gene>
<evidence type="ECO:0000256" key="6">
    <source>
        <dbReference type="ARBA" id="ARBA00022989"/>
    </source>
</evidence>
<feature type="transmembrane region" description="Helical" evidence="8">
    <location>
        <begin position="69"/>
        <end position="90"/>
    </location>
</feature>
<keyword evidence="3" id="KW-0813">Transport</keyword>
<protein>
    <submittedName>
        <fullName evidence="9">Iron ABC transporter permease</fullName>
    </submittedName>
</protein>
<evidence type="ECO:0000256" key="2">
    <source>
        <dbReference type="ARBA" id="ARBA00007935"/>
    </source>
</evidence>
<sequence length="343" mass="34747">MSDDLGVRAAGRRARRWVLALVVALCAAACLGVALGSVWLGPHALYEALAHRGESAQATIVWQVRLPRVLLGLAVGAGLGACGAALQALARNDLADSHLLGINSGASCGAALAILLGLGAGWMEHALQAMAFLGALAAGLLVYATARAGGRLTALRLVLAGVAVGYALSAVTSFLIMAVGNTEGTRSVMFWLLGSLGLAQWNSPLAVVVVVTAATVAWLTLRARQLDALGIGDATAHAVGYSPQRVRAGLFVVVAACVGVSVAAAGSIGFVGLVVPHLARRAVGSVHRHAIPVSALMGAVLVVCADVVARTALSPREIPVGIITALVGAPFLWSVIRQGHAGY</sequence>
<keyword evidence="7 8" id="KW-0472">Membrane</keyword>
<dbReference type="PANTHER" id="PTHR30472">
    <property type="entry name" value="FERRIC ENTEROBACTIN TRANSPORT SYSTEM PERMEASE PROTEIN"/>
    <property type="match status" value="1"/>
</dbReference>
<evidence type="ECO:0000313" key="9">
    <source>
        <dbReference type="EMBL" id="MEJ4100554.1"/>
    </source>
</evidence>
<proteinExistence type="inferred from homology"/>
<comment type="subcellular location">
    <subcellularLocation>
        <location evidence="1">Cell membrane</location>
        <topology evidence="1">Multi-pass membrane protein</topology>
    </subcellularLocation>
</comment>
<dbReference type="Proteomes" id="UP001359781">
    <property type="component" value="Unassembled WGS sequence"/>
</dbReference>
<feature type="transmembrane region" description="Helical" evidence="8">
    <location>
        <begin position="318"/>
        <end position="336"/>
    </location>
</feature>
<feature type="transmembrane region" description="Helical" evidence="8">
    <location>
        <begin position="17"/>
        <end position="40"/>
    </location>
</feature>
<evidence type="ECO:0000256" key="4">
    <source>
        <dbReference type="ARBA" id="ARBA00022475"/>
    </source>
</evidence>
<accession>A0ABU8NZV7</accession>
<dbReference type="InterPro" id="IPR037294">
    <property type="entry name" value="ABC_BtuC-like"/>
</dbReference>
<dbReference type="EMBL" id="JBAHVJ010000009">
    <property type="protein sequence ID" value="MEJ4100554.1"/>
    <property type="molecule type" value="Genomic_DNA"/>
</dbReference>
<dbReference type="Pfam" id="PF01032">
    <property type="entry name" value="FecCD"/>
    <property type="match status" value="1"/>
</dbReference>
<feature type="transmembrane region" description="Helical" evidence="8">
    <location>
        <begin position="157"/>
        <end position="179"/>
    </location>
</feature>
<feature type="transmembrane region" description="Helical" evidence="8">
    <location>
        <begin position="290"/>
        <end position="309"/>
    </location>
</feature>
<evidence type="ECO:0000256" key="7">
    <source>
        <dbReference type="ARBA" id="ARBA00023136"/>
    </source>
</evidence>
<organism evidence="9 10">
    <name type="scientific">Corynebacterium mastitidis</name>
    <dbReference type="NCBI Taxonomy" id="161890"/>
    <lineage>
        <taxon>Bacteria</taxon>
        <taxon>Bacillati</taxon>
        <taxon>Actinomycetota</taxon>
        <taxon>Actinomycetes</taxon>
        <taxon>Mycobacteriales</taxon>
        <taxon>Corynebacteriaceae</taxon>
        <taxon>Corynebacterium</taxon>
    </lineage>
</organism>
<dbReference type="SUPFAM" id="SSF81345">
    <property type="entry name" value="ABC transporter involved in vitamin B12 uptake, BtuC"/>
    <property type="match status" value="1"/>
</dbReference>
<feature type="transmembrane region" description="Helical" evidence="8">
    <location>
        <begin position="199"/>
        <end position="221"/>
    </location>
</feature>
<dbReference type="Gene3D" id="1.10.3470.10">
    <property type="entry name" value="ABC transporter involved in vitamin B12 uptake, BtuC"/>
    <property type="match status" value="1"/>
</dbReference>
<dbReference type="CDD" id="cd06550">
    <property type="entry name" value="TM_ABC_iron-siderophores_like"/>
    <property type="match status" value="1"/>
</dbReference>
<evidence type="ECO:0000313" key="10">
    <source>
        <dbReference type="Proteomes" id="UP001359781"/>
    </source>
</evidence>
<feature type="transmembrane region" description="Helical" evidence="8">
    <location>
        <begin position="102"/>
        <end position="120"/>
    </location>
</feature>
<dbReference type="PANTHER" id="PTHR30472:SF67">
    <property type="entry name" value="PERMEASE OF ABC TRANSPORTER-RELATED"/>
    <property type="match status" value="1"/>
</dbReference>
<evidence type="ECO:0000256" key="5">
    <source>
        <dbReference type="ARBA" id="ARBA00022692"/>
    </source>
</evidence>
<feature type="transmembrane region" description="Helical" evidence="8">
    <location>
        <begin position="250"/>
        <end position="278"/>
    </location>
</feature>
<feature type="transmembrane region" description="Helical" evidence="8">
    <location>
        <begin position="126"/>
        <end position="145"/>
    </location>
</feature>
<keyword evidence="6 8" id="KW-1133">Transmembrane helix</keyword>
<evidence type="ECO:0000256" key="3">
    <source>
        <dbReference type="ARBA" id="ARBA00022448"/>
    </source>
</evidence>
<keyword evidence="4" id="KW-1003">Cell membrane</keyword>